<dbReference type="Pfam" id="PF01195">
    <property type="entry name" value="Pept_tRNA_hydro"/>
    <property type="match status" value="1"/>
</dbReference>
<protein>
    <recommendedName>
        <fullName evidence="7 8">Peptidyl-tRNA hydrolase</fullName>
        <shortName evidence="8">Pth</shortName>
        <ecNumber evidence="1 8">3.1.1.29</ecNumber>
    </recommendedName>
</protein>
<dbReference type="NCBIfam" id="TIGR00447">
    <property type="entry name" value="pth"/>
    <property type="match status" value="1"/>
</dbReference>
<comment type="subcellular location">
    <subcellularLocation>
        <location evidence="8">Cytoplasm</location>
    </subcellularLocation>
</comment>
<dbReference type="PROSITE" id="PS01195">
    <property type="entry name" value="PEPT_TRNA_HYDROL_1"/>
    <property type="match status" value="1"/>
</dbReference>
<dbReference type="GO" id="GO:0004045">
    <property type="term" value="F:peptidyl-tRNA hydrolase activity"/>
    <property type="evidence" value="ECO:0007669"/>
    <property type="project" value="UniProtKB-UniRule"/>
</dbReference>
<reference evidence="12" key="1">
    <citation type="submission" date="2016-11" db="EMBL/GenBank/DDBJ databases">
        <authorList>
            <person name="Varghese N."/>
            <person name="Submissions S."/>
        </authorList>
    </citation>
    <scope>NUCLEOTIDE SEQUENCE [LARGE SCALE GENOMIC DNA]</scope>
    <source>
        <strain evidence="12">DSM 18095</strain>
    </source>
</reference>
<comment type="similarity">
    <text evidence="5 8 10">Belongs to the PTH family.</text>
</comment>
<feature type="active site" description="Proton acceptor" evidence="8">
    <location>
        <position position="19"/>
    </location>
</feature>
<feature type="binding site" evidence="8">
    <location>
        <position position="64"/>
    </location>
    <ligand>
        <name>tRNA</name>
        <dbReference type="ChEBI" id="CHEBI:17843"/>
    </ligand>
</feature>
<accession>A0A1M4UN18</accession>
<keyword evidence="4 8" id="KW-0694">RNA-binding</keyword>
<name>A0A1M4UN18_9FIRM</name>
<dbReference type="GeneID" id="90996009"/>
<organism evidence="11 12">
    <name type="scientific">Tissierella praeacuta DSM 18095</name>
    <dbReference type="NCBI Taxonomy" id="1123404"/>
    <lineage>
        <taxon>Bacteria</taxon>
        <taxon>Bacillati</taxon>
        <taxon>Bacillota</taxon>
        <taxon>Tissierellia</taxon>
        <taxon>Tissierellales</taxon>
        <taxon>Tissierellaceae</taxon>
        <taxon>Tissierella</taxon>
    </lineage>
</organism>
<feature type="binding site" evidence="8">
    <location>
        <position position="66"/>
    </location>
    <ligand>
        <name>tRNA</name>
        <dbReference type="ChEBI" id="CHEBI:17843"/>
    </ligand>
</feature>
<gene>
    <name evidence="8" type="primary">pth</name>
    <name evidence="11" type="ORF">SAMN02745784_01179</name>
</gene>
<evidence type="ECO:0000313" key="12">
    <source>
        <dbReference type="Proteomes" id="UP000184114"/>
    </source>
</evidence>
<evidence type="ECO:0000256" key="10">
    <source>
        <dbReference type="RuleBase" id="RU004320"/>
    </source>
</evidence>
<dbReference type="STRING" id="1123404.SAMN02745784_01179"/>
<dbReference type="GO" id="GO:0006515">
    <property type="term" value="P:protein quality control for misfolded or incompletely synthesized proteins"/>
    <property type="evidence" value="ECO:0007669"/>
    <property type="project" value="UniProtKB-UniRule"/>
</dbReference>
<evidence type="ECO:0000256" key="7">
    <source>
        <dbReference type="ARBA" id="ARBA00050038"/>
    </source>
</evidence>
<keyword evidence="2 8" id="KW-0820">tRNA-binding</keyword>
<dbReference type="PANTHER" id="PTHR17224:SF1">
    <property type="entry name" value="PEPTIDYL-TRNA HYDROLASE"/>
    <property type="match status" value="1"/>
</dbReference>
<keyword evidence="12" id="KW-1185">Reference proteome</keyword>
<dbReference type="AlphaFoldDB" id="A0A1M4UN18"/>
<feature type="site" description="Stabilizes the basic form of H active site to accept a proton" evidence="8">
    <location>
        <position position="91"/>
    </location>
</feature>
<sequence length="193" mass="21578">MFVVVGLGNPGKEYTNTRHNIGFDTIDLLASRNNIKINKIKFKSVYGEGIIGNEKVLLVKPQTYMNNSGITVRDIYNFYKVPIENIIVVVDDIDIDFAAVRIKRKGSAGSHNGLKSIIYLLQKDDFPRVKIGIGKKHEAQDLANFVLSRFSKSEREIIEGSILLGAQSVEAIIKYGIDEAMNEFNTKGNRAQD</sequence>
<feature type="binding site" evidence="8">
    <location>
        <position position="14"/>
    </location>
    <ligand>
        <name>tRNA</name>
        <dbReference type="ChEBI" id="CHEBI:17843"/>
    </ligand>
</feature>
<comment type="function">
    <text evidence="8">Hydrolyzes ribosome-free peptidyl-tRNAs (with 1 or more amino acids incorporated), which drop off the ribosome during protein synthesis, or as a result of ribosome stalling.</text>
</comment>
<dbReference type="InterPro" id="IPR001328">
    <property type="entry name" value="Pept_tRNA_hydro"/>
</dbReference>
<evidence type="ECO:0000256" key="9">
    <source>
        <dbReference type="RuleBase" id="RU000673"/>
    </source>
</evidence>
<dbReference type="HAMAP" id="MF_00083">
    <property type="entry name" value="Pept_tRNA_hydro_bact"/>
    <property type="match status" value="1"/>
</dbReference>
<evidence type="ECO:0000256" key="2">
    <source>
        <dbReference type="ARBA" id="ARBA00022555"/>
    </source>
</evidence>
<evidence type="ECO:0000256" key="4">
    <source>
        <dbReference type="ARBA" id="ARBA00022884"/>
    </source>
</evidence>
<dbReference type="Gene3D" id="3.40.50.1470">
    <property type="entry name" value="Peptidyl-tRNA hydrolase"/>
    <property type="match status" value="1"/>
</dbReference>
<evidence type="ECO:0000256" key="1">
    <source>
        <dbReference type="ARBA" id="ARBA00013260"/>
    </source>
</evidence>
<dbReference type="GO" id="GO:0000049">
    <property type="term" value="F:tRNA binding"/>
    <property type="evidence" value="ECO:0007669"/>
    <property type="project" value="UniProtKB-UniRule"/>
</dbReference>
<feature type="site" description="Discriminates between blocked and unblocked aminoacyl-tRNA" evidence="8">
    <location>
        <position position="9"/>
    </location>
</feature>
<evidence type="ECO:0000256" key="6">
    <source>
        <dbReference type="ARBA" id="ARBA00048707"/>
    </source>
</evidence>
<dbReference type="FunFam" id="3.40.50.1470:FF:000001">
    <property type="entry name" value="Peptidyl-tRNA hydrolase"/>
    <property type="match status" value="1"/>
</dbReference>
<dbReference type="GO" id="GO:0072344">
    <property type="term" value="P:rescue of stalled ribosome"/>
    <property type="evidence" value="ECO:0007669"/>
    <property type="project" value="UniProtKB-UniRule"/>
</dbReference>
<dbReference type="InterPro" id="IPR018171">
    <property type="entry name" value="Pept_tRNA_hydro_CS"/>
</dbReference>
<feature type="binding site" evidence="8">
    <location>
        <position position="112"/>
    </location>
    <ligand>
        <name>tRNA</name>
        <dbReference type="ChEBI" id="CHEBI:17843"/>
    </ligand>
</feature>
<proteinExistence type="inferred from homology"/>
<dbReference type="EMBL" id="FQTY01000003">
    <property type="protein sequence ID" value="SHE58116.1"/>
    <property type="molecule type" value="Genomic_DNA"/>
</dbReference>
<dbReference type="CDD" id="cd00462">
    <property type="entry name" value="PTH"/>
    <property type="match status" value="1"/>
</dbReference>
<dbReference type="PROSITE" id="PS01196">
    <property type="entry name" value="PEPT_TRNA_HYDROL_2"/>
    <property type="match status" value="1"/>
</dbReference>
<comment type="function">
    <text evidence="8">Catalyzes the release of premature peptidyl moieties from peptidyl-tRNA molecules trapped in stalled 50S ribosomal subunits, and thus maintains levels of free tRNAs and 50S ribosomes.</text>
</comment>
<evidence type="ECO:0000313" key="11">
    <source>
        <dbReference type="EMBL" id="SHE58116.1"/>
    </source>
</evidence>
<dbReference type="EC" id="3.1.1.29" evidence="1 8"/>
<dbReference type="RefSeq" id="WP_072974210.1">
    <property type="nucleotide sequence ID" value="NZ_FQTY01000003.1"/>
</dbReference>
<comment type="subunit">
    <text evidence="8">Monomer.</text>
</comment>
<dbReference type="Proteomes" id="UP000184114">
    <property type="component" value="Unassembled WGS sequence"/>
</dbReference>
<evidence type="ECO:0000256" key="8">
    <source>
        <dbReference type="HAMAP-Rule" id="MF_00083"/>
    </source>
</evidence>
<dbReference type="SUPFAM" id="SSF53178">
    <property type="entry name" value="Peptidyl-tRNA hydrolase-like"/>
    <property type="match status" value="1"/>
</dbReference>
<dbReference type="GO" id="GO:0005737">
    <property type="term" value="C:cytoplasm"/>
    <property type="evidence" value="ECO:0007669"/>
    <property type="project" value="UniProtKB-SubCell"/>
</dbReference>
<comment type="catalytic activity">
    <reaction evidence="6 8 9">
        <text>an N-acyl-L-alpha-aminoacyl-tRNA + H2O = an N-acyl-L-amino acid + a tRNA + H(+)</text>
        <dbReference type="Rhea" id="RHEA:54448"/>
        <dbReference type="Rhea" id="RHEA-COMP:10123"/>
        <dbReference type="Rhea" id="RHEA-COMP:13883"/>
        <dbReference type="ChEBI" id="CHEBI:15377"/>
        <dbReference type="ChEBI" id="CHEBI:15378"/>
        <dbReference type="ChEBI" id="CHEBI:59874"/>
        <dbReference type="ChEBI" id="CHEBI:78442"/>
        <dbReference type="ChEBI" id="CHEBI:138191"/>
        <dbReference type="EC" id="3.1.1.29"/>
    </reaction>
</comment>
<keyword evidence="3 8" id="KW-0378">Hydrolase</keyword>
<keyword evidence="8" id="KW-0963">Cytoplasm</keyword>
<evidence type="ECO:0000256" key="5">
    <source>
        <dbReference type="ARBA" id="ARBA00038063"/>
    </source>
</evidence>
<evidence type="ECO:0000256" key="3">
    <source>
        <dbReference type="ARBA" id="ARBA00022801"/>
    </source>
</evidence>
<dbReference type="PANTHER" id="PTHR17224">
    <property type="entry name" value="PEPTIDYL-TRNA HYDROLASE"/>
    <property type="match status" value="1"/>
</dbReference>
<dbReference type="InterPro" id="IPR036416">
    <property type="entry name" value="Pept_tRNA_hydro_sf"/>
</dbReference>